<evidence type="ECO:0000259" key="2">
    <source>
        <dbReference type="Pfam" id="PF12770"/>
    </source>
</evidence>
<dbReference type="RefSeq" id="WP_092169479.1">
    <property type="nucleotide sequence ID" value="NZ_FNZH01000001.1"/>
</dbReference>
<dbReference type="InterPro" id="IPR024983">
    <property type="entry name" value="CHAT_dom"/>
</dbReference>
<protein>
    <submittedName>
        <fullName evidence="3">CHAT domain-containing protein</fullName>
    </submittedName>
</protein>
<dbReference type="STRING" id="1416801.SAMN05192553_101705"/>
<feature type="domain" description="CHAT" evidence="2">
    <location>
        <begin position="10"/>
        <end position="82"/>
    </location>
</feature>
<keyword evidence="4" id="KW-1185">Reference proteome</keyword>
<feature type="transmembrane region" description="Helical" evidence="1">
    <location>
        <begin position="95"/>
        <end position="112"/>
    </location>
</feature>
<gene>
    <name evidence="3" type="ORF">SAMN05192553_101705</name>
</gene>
<accession>A0A1H6ULK8</accession>
<keyword evidence="1" id="KW-0812">Transmembrane</keyword>
<evidence type="ECO:0000313" key="3">
    <source>
        <dbReference type="EMBL" id="SEI88752.1"/>
    </source>
</evidence>
<evidence type="ECO:0000313" key="4">
    <source>
        <dbReference type="Proteomes" id="UP000199403"/>
    </source>
</evidence>
<keyword evidence="1" id="KW-1133">Transmembrane helix</keyword>
<dbReference type="AlphaFoldDB" id="A0A1H6ULK8"/>
<dbReference type="Pfam" id="PF12770">
    <property type="entry name" value="CHAT"/>
    <property type="match status" value="1"/>
</dbReference>
<proteinExistence type="predicted"/>
<dbReference type="EMBL" id="FNZH01000001">
    <property type="protein sequence ID" value="SEI88752.1"/>
    <property type="molecule type" value="Genomic_DNA"/>
</dbReference>
<sequence>MEKIVSRALAFRYAGSESLLTDLWKLDEKSSMEITDGFLYSLGTGKGKKQGALREAKLRDLAGASVRALSPDYWAGLVLIGDPELIAGLHRSNRWQLWLAGIVALLLVALVLSRKKLRQQRG</sequence>
<reference evidence="4" key="1">
    <citation type="submission" date="2016-10" db="EMBL/GenBank/DDBJ databases">
        <authorList>
            <person name="Varghese N."/>
            <person name="Submissions S."/>
        </authorList>
    </citation>
    <scope>NUCLEOTIDE SEQUENCE [LARGE SCALE GENOMIC DNA]</scope>
    <source>
        <strain evidence="4">IBRC-M 10761</strain>
    </source>
</reference>
<evidence type="ECO:0000256" key="1">
    <source>
        <dbReference type="SAM" id="Phobius"/>
    </source>
</evidence>
<name>A0A1H6ULK8_9BACT</name>
<dbReference type="Proteomes" id="UP000199403">
    <property type="component" value="Unassembled WGS sequence"/>
</dbReference>
<keyword evidence="1" id="KW-0472">Membrane</keyword>
<organism evidence="3 4">
    <name type="scientific">Cyclobacterium xiamenense</name>
    <dbReference type="NCBI Taxonomy" id="1297121"/>
    <lineage>
        <taxon>Bacteria</taxon>
        <taxon>Pseudomonadati</taxon>
        <taxon>Bacteroidota</taxon>
        <taxon>Cytophagia</taxon>
        <taxon>Cytophagales</taxon>
        <taxon>Cyclobacteriaceae</taxon>
        <taxon>Cyclobacterium</taxon>
    </lineage>
</organism>
<dbReference type="OrthoDB" id="9771112at2"/>